<dbReference type="EMBL" id="JARBHB010000009">
    <property type="protein sequence ID" value="KAJ8875909.1"/>
    <property type="molecule type" value="Genomic_DNA"/>
</dbReference>
<evidence type="ECO:0000313" key="1">
    <source>
        <dbReference type="EMBL" id="KAJ8875909.1"/>
    </source>
</evidence>
<proteinExistence type="predicted"/>
<name>A0ABQ9GV76_9NEOP</name>
<protein>
    <submittedName>
        <fullName evidence="1">Uncharacterized protein</fullName>
    </submittedName>
</protein>
<sequence>MLSPKFHFLERGRVRSEHRKNTLRVQAPEQTDGEPSISLKYQVRKKYRWQSKYTFTSQEKRLCSNKSCYPSDINVTETHAEIKLQSLVDHTITRLCKVQDVLKTITDMRSIDIFVKWGSDGAEQNK</sequence>
<organism evidence="1 2">
    <name type="scientific">Dryococelus australis</name>
    <dbReference type="NCBI Taxonomy" id="614101"/>
    <lineage>
        <taxon>Eukaryota</taxon>
        <taxon>Metazoa</taxon>
        <taxon>Ecdysozoa</taxon>
        <taxon>Arthropoda</taxon>
        <taxon>Hexapoda</taxon>
        <taxon>Insecta</taxon>
        <taxon>Pterygota</taxon>
        <taxon>Neoptera</taxon>
        <taxon>Polyneoptera</taxon>
        <taxon>Phasmatodea</taxon>
        <taxon>Verophasmatodea</taxon>
        <taxon>Anareolatae</taxon>
        <taxon>Phasmatidae</taxon>
        <taxon>Eurycanthinae</taxon>
        <taxon>Dryococelus</taxon>
    </lineage>
</organism>
<evidence type="ECO:0000313" key="2">
    <source>
        <dbReference type="Proteomes" id="UP001159363"/>
    </source>
</evidence>
<gene>
    <name evidence="1" type="ORF">PR048_023816</name>
</gene>
<reference evidence="1 2" key="1">
    <citation type="submission" date="2023-02" db="EMBL/GenBank/DDBJ databases">
        <title>LHISI_Scaffold_Assembly.</title>
        <authorList>
            <person name="Stuart O.P."/>
            <person name="Cleave R."/>
            <person name="Magrath M.J.L."/>
            <person name="Mikheyev A.S."/>
        </authorList>
    </citation>
    <scope>NUCLEOTIDE SEQUENCE [LARGE SCALE GENOMIC DNA]</scope>
    <source>
        <strain evidence="1">Daus_M_001</strain>
        <tissue evidence="1">Leg muscle</tissue>
    </source>
</reference>
<comment type="caution">
    <text evidence="1">The sequence shown here is derived from an EMBL/GenBank/DDBJ whole genome shotgun (WGS) entry which is preliminary data.</text>
</comment>
<dbReference type="Proteomes" id="UP001159363">
    <property type="component" value="Chromosome 8"/>
</dbReference>
<keyword evidence="2" id="KW-1185">Reference proteome</keyword>
<accession>A0ABQ9GV76</accession>